<evidence type="ECO:0000256" key="4">
    <source>
        <dbReference type="ARBA" id="ARBA00023008"/>
    </source>
</evidence>
<evidence type="ECO:0000256" key="2">
    <source>
        <dbReference type="ARBA" id="ARBA00009241"/>
    </source>
</evidence>
<comment type="subcellular location">
    <subcellularLocation>
        <location evidence="1">Mitochondrion intermembrane space</location>
    </subcellularLocation>
</comment>
<keyword evidence="7" id="KW-0143">Chaperone</keyword>
<dbReference type="InterPro" id="IPR007745">
    <property type="entry name" value="Cyt_c_oxidase_Cu-chaperone"/>
</dbReference>
<gene>
    <name evidence="10" type="ORF">POCULU_LOCUS6446</name>
</gene>
<dbReference type="Pfam" id="PF05051">
    <property type="entry name" value="COX17"/>
    <property type="match status" value="1"/>
</dbReference>
<keyword evidence="3 8" id="KW-0479">Metal-binding</keyword>
<comment type="similarity">
    <text evidence="2">Belongs to the COX17 family.</text>
</comment>
<feature type="binding site" evidence="8">
    <location>
        <position position="33"/>
    </location>
    <ligand>
        <name>Cu cation</name>
        <dbReference type="ChEBI" id="CHEBI:23378"/>
    </ligand>
</feature>
<feature type="compositionally biased region" description="Low complexity" evidence="9">
    <location>
        <begin position="8"/>
        <end position="22"/>
    </location>
</feature>
<keyword evidence="5" id="KW-0496">Mitochondrion</keyword>
<name>A0A9N9BT25_9GLOM</name>
<keyword evidence="6" id="KW-1015">Disulfide bond</keyword>
<feature type="binding site" evidence="8">
    <location>
        <position position="34"/>
    </location>
    <ligand>
        <name>Cu cation</name>
        <dbReference type="ChEBI" id="CHEBI:23378"/>
    </ligand>
</feature>
<evidence type="ECO:0000313" key="11">
    <source>
        <dbReference type="Proteomes" id="UP000789572"/>
    </source>
</evidence>
<accession>A0A9N9BT25</accession>
<dbReference type="GO" id="GO:0033617">
    <property type="term" value="P:mitochondrial respiratory chain complex IV assembly"/>
    <property type="evidence" value="ECO:0007669"/>
    <property type="project" value="TreeGrafter"/>
</dbReference>
<evidence type="ECO:0000256" key="5">
    <source>
        <dbReference type="ARBA" id="ARBA00023128"/>
    </source>
</evidence>
<evidence type="ECO:0000256" key="6">
    <source>
        <dbReference type="ARBA" id="ARBA00023157"/>
    </source>
</evidence>
<dbReference type="OrthoDB" id="1915887at2759"/>
<feature type="region of interest" description="Disordered" evidence="9">
    <location>
        <begin position="66"/>
        <end position="94"/>
    </location>
</feature>
<dbReference type="InterPro" id="IPR009069">
    <property type="entry name" value="Cys_alpha_HP_mot_SF"/>
</dbReference>
<dbReference type="Gene3D" id="1.10.287.1130">
    <property type="entry name" value="CytochromE C oxidase copper chaperone"/>
    <property type="match status" value="1"/>
</dbReference>
<dbReference type="PANTHER" id="PTHR16719:SF0">
    <property type="entry name" value="CYTOCHROME C OXIDASE COPPER CHAPERONE"/>
    <property type="match status" value="1"/>
</dbReference>
<dbReference type="Proteomes" id="UP000789572">
    <property type="component" value="Unassembled WGS sequence"/>
</dbReference>
<reference evidence="10" key="1">
    <citation type="submission" date="2021-06" db="EMBL/GenBank/DDBJ databases">
        <authorList>
            <person name="Kallberg Y."/>
            <person name="Tangrot J."/>
            <person name="Rosling A."/>
        </authorList>
    </citation>
    <scope>NUCLEOTIDE SEQUENCE</scope>
    <source>
        <strain evidence="10">IA702</strain>
    </source>
</reference>
<dbReference type="SUPFAM" id="SSF47072">
    <property type="entry name" value="Cysteine alpha-hairpin motif"/>
    <property type="match status" value="1"/>
</dbReference>
<evidence type="ECO:0000256" key="7">
    <source>
        <dbReference type="ARBA" id="ARBA00023186"/>
    </source>
</evidence>
<comment type="caution">
    <text evidence="10">The sequence shown here is derived from an EMBL/GenBank/DDBJ whole genome shotgun (WGS) entry which is preliminary data.</text>
</comment>
<dbReference type="AlphaFoldDB" id="A0A9N9BT25"/>
<protein>
    <submittedName>
        <fullName evidence="10">9870_t:CDS:1</fullName>
    </submittedName>
</protein>
<dbReference type="PANTHER" id="PTHR16719">
    <property type="entry name" value="CYTOCHROME C OXIDASE COPPER CHAPERONE"/>
    <property type="match status" value="1"/>
</dbReference>
<proteinExistence type="inferred from homology"/>
<dbReference type="GO" id="GO:0016531">
    <property type="term" value="F:copper chaperone activity"/>
    <property type="evidence" value="ECO:0007669"/>
    <property type="project" value="InterPro"/>
</dbReference>
<dbReference type="GO" id="GO:0005507">
    <property type="term" value="F:copper ion binding"/>
    <property type="evidence" value="ECO:0007669"/>
    <property type="project" value="InterPro"/>
</dbReference>
<feature type="region of interest" description="Disordered" evidence="9">
    <location>
        <begin position="1"/>
        <end position="32"/>
    </location>
</feature>
<evidence type="ECO:0000256" key="3">
    <source>
        <dbReference type="ARBA" id="ARBA00022723"/>
    </source>
</evidence>
<dbReference type="EMBL" id="CAJVPJ010001185">
    <property type="protein sequence ID" value="CAG8580091.1"/>
    <property type="molecule type" value="Genomic_DNA"/>
</dbReference>
<organism evidence="10 11">
    <name type="scientific">Paraglomus occultum</name>
    <dbReference type="NCBI Taxonomy" id="144539"/>
    <lineage>
        <taxon>Eukaryota</taxon>
        <taxon>Fungi</taxon>
        <taxon>Fungi incertae sedis</taxon>
        <taxon>Mucoromycota</taxon>
        <taxon>Glomeromycotina</taxon>
        <taxon>Glomeromycetes</taxon>
        <taxon>Paraglomerales</taxon>
        <taxon>Paraglomeraceae</taxon>
        <taxon>Paraglomus</taxon>
    </lineage>
</organism>
<keyword evidence="4 8" id="KW-0186">Copper</keyword>
<evidence type="ECO:0000256" key="9">
    <source>
        <dbReference type="SAM" id="MobiDB-lite"/>
    </source>
</evidence>
<sequence>MAPQQELSSSSTVSSTSSATSPPTQPSPGLKPCCACPDTKRARDECIFHEGEENCKDLIEAHKASPSNENSSEIAQVGFHNGEVSGNLYLKERS</sequence>
<evidence type="ECO:0000313" key="10">
    <source>
        <dbReference type="EMBL" id="CAG8580091.1"/>
    </source>
</evidence>
<evidence type="ECO:0000256" key="1">
    <source>
        <dbReference type="ARBA" id="ARBA00004569"/>
    </source>
</evidence>
<dbReference type="GO" id="GO:0005758">
    <property type="term" value="C:mitochondrial intermembrane space"/>
    <property type="evidence" value="ECO:0007669"/>
    <property type="project" value="UniProtKB-SubCell"/>
</dbReference>
<evidence type="ECO:0000256" key="8">
    <source>
        <dbReference type="PIRSR" id="PIRSR607745-1"/>
    </source>
</evidence>
<keyword evidence="11" id="KW-1185">Reference proteome</keyword>